<dbReference type="Proteomes" id="UP000076798">
    <property type="component" value="Unassembled WGS sequence"/>
</dbReference>
<name>A0A166H091_9AGAM</name>
<evidence type="ECO:0000313" key="2">
    <source>
        <dbReference type="EMBL" id="KZT42204.1"/>
    </source>
</evidence>
<gene>
    <name evidence="2" type="ORF">SISSUDRAFT_113126</name>
</gene>
<accession>A0A166H091</accession>
<organism evidence="2 3">
    <name type="scientific">Sistotremastrum suecicum HHB10207 ss-3</name>
    <dbReference type="NCBI Taxonomy" id="1314776"/>
    <lineage>
        <taxon>Eukaryota</taxon>
        <taxon>Fungi</taxon>
        <taxon>Dikarya</taxon>
        <taxon>Basidiomycota</taxon>
        <taxon>Agaricomycotina</taxon>
        <taxon>Agaricomycetes</taxon>
        <taxon>Sistotremastrales</taxon>
        <taxon>Sistotremastraceae</taxon>
        <taxon>Sistotremastrum</taxon>
    </lineage>
</organism>
<evidence type="ECO:0000256" key="1">
    <source>
        <dbReference type="SAM" id="MobiDB-lite"/>
    </source>
</evidence>
<dbReference type="EMBL" id="KV428015">
    <property type="protein sequence ID" value="KZT42204.1"/>
    <property type="molecule type" value="Genomic_DNA"/>
</dbReference>
<evidence type="ECO:0000313" key="3">
    <source>
        <dbReference type="Proteomes" id="UP000076798"/>
    </source>
</evidence>
<reference evidence="2 3" key="1">
    <citation type="journal article" date="2016" name="Mol. Biol. Evol.">
        <title>Comparative Genomics of Early-Diverging Mushroom-Forming Fungi Provides Insights into the Origins of Lignocellulose Decay Capabilities.</title>
        <authorList>
            <person name="Nagy L.G."/>
            <person name="Riley R."/>
            <person name="Tritt A."/>
            <person name="Adam C."/>
            <person name="Daum C."/>
            <person name="Floudas D."/>
            <person name="Sun H."/>
            <person name="Yadav J.S."/>
            <person name="Pangilinan J."/>
            <person name="Larsson K.H."/>
            <person name="Matsuura K."/>
            <person name="Barry K."/>
            <person name="Labutti K."/>
            <person name="Kuo R."/>
            <person name="Ohm R.A."/>
            <person name="Bhattacharya S.S."/>
            <person name="Shirouzu T."/>
            <person name="Yoshinaga Y."/>
            <person name="Martin F.M."/>
            <person name="Grigoriev I.V."/>
            <person name="Hibbett D.S."/>
        </authorList>
    </citation>
    <scope>NUCLEOTIDE SEQUENCE [LARGE SCALE GENOMIC DNA]</scope>
    <source>
        <strain evidence="2 3">HHB10207 ss-3</strain>
    </source>
</reference>
<sequence>MTNAGSSFDGSGVSPMIGAGDPRDSFLALFFARFFSCRLQLFKPKGFEAASALCRARCRRRRSPVALGIGFARYSNGAGEVGKAGELYERCWGHHFVRLPCQTYKIMINLGSLLIFSKKLGLNPLICRDIAGATEQSSRRRRTHHPGRPQPPDIPTKLAISMYHSKTRFKVDLFL</sequence>
<keyword evidence="3" id="KW-1185">Reference proteome</keyword>
<feature type="region of interest" description="Disordered" evidence="1">
    <location>
        <begin position="136"/>
        <end position="156"/>
    </location>
</feature>
<dbReference type="AlphaFoldDB" id="A0A166H091"/>
<proteinExistence type="predicted"/>
<protein>
    <submittedName>
        <fullName evidence="2">Uncharacterized protein</fullName>
    </submittedName>
</protein>